<dbReference type="GO" id="GO:0016887">
    <property type="term" value="F:ATP hydrolysis activity"/>
    <property type="evidence" value="ECO:0007669"/>
    <property type="project" value="UniProtKB-UniRule"/>
</dbReference>
<keyword evidence="1 5" id="KW-0547">Nucleotide-binding</keyword>
<keyword evidence="4 5" id="KW-1035">Host cytoplasm</keyword>
<keyword evidence="5" id="KW-0597">Phosphoprotein</keyword>
<evidence type="ECO:0000256" key="4">
    <source>
        <dbReference type="ARBA" id="ARBA00023200"/>
    </source>
</evidence>
<feature type="region of interest" description="Disordered" evidence="7">
    <location>
        <begin position="14"/>
        <end position="36"/>
    </location>
</feature>
<evidence type="ECO:0000256" key="2">
    <source>
        <dbReference type="ARBA" id="ARBA00022884"/>
    </source>
</evidence>
<evidence type="ECO:0000313" key="8">
    <source>
        <dbReference type="EMBL" id="ANS59538.1"/>
    </source>
</evidence>
<evidence type="ECO:0000256" key="3">
    <source>
        <dbReference type="ARBA" id="ARBA00023180"/>
    </source>
</evidence>
<evidence type="ECO:0000256" key="5">
    <source>
        <dbReference type="HAMAP-Rule" id="MF_04092"/>
    </source>
</evidence>
<keyword evidence="5" id="KW-0479">Metal-binding</keyword>
<feature type="modified residue" description="Phosphoserine; by host" evidence="5">
    <location>
        <position position="177"/>
    </location>
</feature>
<dbReference type="GO" id="GO:0003723">
    <property type="term" value="F:RNA binding"/>
    <property type="evidence" value="ECO:0007669"/>
    <property type="project" value="UniProtKB-UniRule"/>
</dbReference>
<name>A0A1B1LZA6_9REOV</name>
<dbReference type="GO" id="GO:0000287">
    <property type="term" value="F:magnesium ion binding"/>
    <property type="evidence" value="ECO:0007669"/>
    <property type="project" value="UniProtKB-UniRule"/>
</dbReference>
<feature type="region of interest" description="Disordered" evidence="7">
    <location>
        <begin position="85"/>
        <end position="104"/>
    </location>
</feature>
<feature type="modified residue" description="Phosphoserine; by host" evidence="5">
    <location>
        <position position="175"/>
    </location>
</feature>
<dbReference type="PIRSF" id="PIRSF004006">
    <property type="entry name" value="Rota_NS26"/>
    <property type="match status" value="1"/>
</dbReference>
<comment type="cofactor">
    <cofactor evidence="5">
        <name>Mg(2+)</name>
        <dbReference type="ChEBI" id="CHEBI:18420"/>
    </cofactor>
</comment>
<dbReference type="HAMAP" id="MF_04092">
    <property type="entry name" value="ROTA_NSP5"/>
    <property type="match status" value="1"/>
</dbReference>
<feature type="modified residue" description="Phosphoserine; by host CK1" evidence="5">
    <location>
        <position position="67"/>
    </location>
</feature>
<comment type="function">
    <text evidence="5">Plays an essential role in the viral genome replication. Participates, together with NSP2, in the formation of viral factories (viroplasms) which are large inclusions in the host cytoplasm where replication intermediates are assembled and viral RNA replication takes place. Orchestrates the recruitment of viroplasmic proteins such as capsid proteins to these factories. Participates in the selective exclusion of host proteins from stress granules (SG) and P bodies (PB). Participates also in the sequestration of these remodeled organelles in viral factories.</text>
</comment>
<evidence type="ECO:0000256" key="6">
    <source>
        <dbReference type="PIRNR" id="PIRNR004006"/>
    </source>
</evidence>
<evidence type="ECO:0000256" key="7">
    <source>
        <dbReference type="SAM" id="MobiDB-lite"/>
    </source>
</evidence>
<comment type="PTM">
    <text evidence="5">Hyperphosphorylated on serine residues, when in dimeric form. Phosphorylation by host CK1 is required for the hyperphosphorylation of NSP5 dimer.</text>
</comment>
<feature type="modified residue" description="Phosphoserine; by host" evidence="5">
    <location>
        <position position="165"/>
    </location>
</feature>
<dbReference type="Pfam" id="PF01525">
    <property type="entry name" value="Rota_NS26"/>
    <property type="match status" value="2"/>
</dbReference>
<sequence>MSLSIDVTSLPSITSSVFKNDSSPTASTLSGKSIGRSEQYISPDVEAFNKYMLSKSPEDIGPSDSASNDPLTSFSIRSNAVKTNADAGVSMDSSTQSRPSSNVGCDQVDFSLNKGIKINANMDSSISITTDHADVRAKSEVFQSATGIKKKDKSKKSYPRIDAESDSEDFVLDDSDSDDGKCKNCKYKRKYFALRKKMKQVAMQLIEDM</sequence>
<comment type="subcellular location">
    <subcellularLocation>
        <location evidence="5 6">Host cytoplasm</location>
    </subcellularLocation>
    <text evidence="5 6">Found in spherical cytoplasmic structures, called virus factories, that appear early after infection and are the site of viral replication and packaging.</text>
</comment>
<keyword evidence="2 5" id="KW-0694">RNA-binding</keyword>
<comment type="similarity">
    <text evidence="5">Belongs to the rotavirus NSP5 family.</text>
</comment>
<comment type="subunit">
    <text evidence="5">Homodimer. Interacts with VP1. Interacts with VP2. Interacts with NSP2; this interaction leads to up-regulation of NSP5 hyperphosphorylation and formation of virus factories. Interacts with NSP6. Interacts with host DCP1A, DCP1B, DDX6, EDC4, EIF2S1/eIF2-alpha, AGO2 and CAPRIN1; these interactions are probably part of the sequestration of some host SGs and PBs proteins in viral factories.</text>
</comment>
<comment type="PTM">
    <text evidence="5">O-glycosylated.</text>
</comment>
<evidence type="ECO:0000256" key="1">
    <source>
        <dbReference type="ARBA" id="ARBA00022741"/>
    </source>
</evidence>
<organism evidence="8">
    <name type="scientific">Rotavirus A</name>
    <dbReference type="NCBI Taxonomy" id="28875"/>
    <lineage>
        <taxon>Viruses</taxon>
        <taxon>Riboviria</taxon>
        <taxon>Orthornavirae</taxon>
        <taxon>Duplornaviricota</taxon>
        <taxon>Resentoviricetes</taxon>
        <taxon>Reovirales</taxon>
        <taxon>Sedoreoviridae</taxon>
        <taxon>Rotavirus</taxon>
        <taxon>Rotavirus alphagastroenteritidis</taxon>
    </lineage>
</organism>
<feature type="compositionally biased region" description="Polar residues" evidence="7">
    <location>
        <begin position="91"/>
        <end position="104"/>
    </location>
</feature>
<reference evidence="8" key="1">
    <citation type="submission" date="2016-05" db="EMBL/GenBank/DDBJ databases">
        <title>Evidence for reassortment of highly divergent novel rotaviruses from bats in Cameroon, without evidence for human interspecies transmissions.</title>
        <authorList>
            <person name="Yinda C.K."/>
            <person name="Zeller M."/>
            <person name="Conceicao-Neto N."/>
            <person name="Maes P."/>
            <person name="Deboutte W."/>
            <person name="Beller L."/>
            <person name="Heylen E."/>
            <person name="Ghogomu S.M."/>
            <person name="Van Ranst M."/>
            <person name="Matthijnssens J."/>
        </authorList>
    </citation>
    <scope>NUCLEOTIDE SEQUENCE</scope>
    <source>
        <strain evidence="8">Bat-wt/CMR/BatLy03/2014/G25P43_H10</strain>
    </source>
</reference>
<accession>A0A1B1LZA6</accession>
<feature type="binding site" evidence="5">
    <location>
        <position position="92"/>
    </location>
    <ligand>
        <name>Mg(2+)</name>
        <dbReference type="ChEBI" id="CHEBI:18420"/>
    </ligand>
</feature>
<dbReference type="GO" id="GO:0030430">
    <property type="term" value="C:host cell cytoplasm"/>
    <property type="evidence" value="ECO:0007669"/>
    <property type="project" value="UniProtKB-SubCell"/>
</dbReference>
<protein>
    <recommendedName>
        <fullName evidence="5 6">Non-structural protein 5</fullName>
        <shortName evidence="5 6">NSP5</shortName>
    </recommendedName>
    <alternativeName>
        <fullName evidence="5">NS26</fullName>
    </alternativeName>
</protein>
<keyword evidence="3 5" id="KW-0325">Glycoprotein</keyword>
<dbReference type="InterPro" id="IPR002512">
    <property type="entry name" value="Rotavirus_A/C_NSP5"/>
</dbReference>
<keyword evidence="5" id="KW-0460">Magnesium</keyword>
<proteinExistence type="inferred from homology"/>
<dbReference type="GO" id="GO:0019079">
    <property type="term" value="P:viral genome replication"/>
    <property type="evidence" value="ECO:0007669"/>
    <property type="project" value="UniProtKB-UniRule"/>
</dbReference>
<feature type="modified residue" description="Phosphoserine; by host" evidence="5">
    <location>
        <position position="167"/>
    </location>
</feature>
<dbReference type="EMBL" id="KX268786">
    <property type="protein sequence ID" value="ANS59538.1"/>
    <property type="molecule type" value="Genomic_RNA"/>
</dbReference>
<feature type="compositionally biased region" description="Polar residues" evidence="7">
    <location>
        <begin position="14"/>
        <end position="31"/>
    </location>
</feature>
<dbReference type="GO" id="GO:0000166">
    <property type="term" value="F:nucleotide binding"/>
    <property type="evidence" value="ECO:0007669"/>
    <property type="project" value="UniProtKB-UniRule"/>
</dbReference>